<dbReference type="FunFam" id="3.30.730.10:FF:000001">
    <property type="entry name" value="Ethylene-responsive transcription factor 2"/>
    <property type="match status" value="1"/>
</dbReference>
<keyword evidence="4" id="KW-0804">Transcription</keyword>
<evidence type="ECO:0000259" key="6">
    <source>
        <dbReference type="PROSITE" id="PS51032"/>
    </source>
</evidence>
<dbReference type="GO" id="GO:0003677">
    <property type="term" value="F:DNA binding"/>
    <property type="evidence" value="ECO:0007669"/>
    <property type="project" value="UniProtKB-KW"/>
</dbReference>
<dbReference type="EMBL" id="CM026424">
    <property type="protein sequence ID" value="KAG0581281.1"/>
    <property type="molecule type" value="Genomic_DNA"/>
</dbReference>
<dbReference type="InterPro" id="IPR001471">
    <property type="entry name" value="AP2/ERF_dom"/>
</dbReference>
<dbReference type="GO" id="GO:0005634">
    <property type="term" value="C:nucleus"/>
    <property type="evidence" value="ECO:0007669"/>
    <property type="project" value="UniProtKB-SubCell"/>
</dbReference>
<comment type="caution">
    <text evidence="7">The sequence shown here is derived from an EMBL/GenBank/DDBJ whole genome shotgun (WGS) entry which is preliminary data.</text>
</comment>
<keyword evidence="5" id="KW-0539">Nucleus</keyword>
<dbReference type="Pfam" id="PF00847">
    <property type="entry name" value="AP2"/>
    <property type="match status" value="1"/>
</dbReference>
<dbReference type="Gene3D" id="3.30.730.10">
    <property type="entry name" value="AP2/ERF domain"/>
    <property type="match status" value="1"/>
</dbReference>
<accession>A0A8T0IEH5</accession>
<dbReference type="PANTHER" id="PTHR31194:SF140">
    <property type="entry name" value="ETHYLENE-RESPONSIVE TRANSCRIPTION FACTOR CRF2"/>
    <property type="match status" value="1"/>
</dbReference>
<dbReference type="SUPFAM" id="SSF54171">
    <property type="entry name" value="DNA-binding domain"/>
    <property type="match status" value="1"/>
</dbReference>
<evidence type="ECO:0000256" key="1">
    <source>
        <dbReference type="ARBA" id="ARBA00004123"/>
    </source>
</evidence>
<dbReference type="AlphaFoldDB" id="A0A8T0IEH5"/>
<evidence type="ECO:0000256" key="2">
    <source>
        <dbReference type="ARBA" id="ARBA00023015"/>
    </source>
</evidence>
<dbReference type="SMART" id="SM00380">
    <property type="entry name" value="AP2"/>
    <property type="match status" value="1"/>
</dbReference>
<dbReference type="InterPro" id="IPR016177">
    <property type="entry name" value="DNA-bd_dom_sf"/>
</dbReference>
<keyword evidence="2" id="KW-0805">Transcription regulation</keyword>
<dbReference type="Proteomes" id="UP000822688">
    <property type="component" value="Chromosome 4"/>
</dbReference>
<dbReference type="PRINTS" id="PR00367">
    <property type="entry name" value="ETHRSPELEMNT"/>
</dbReference>
<evidence type="ECO:0000256" key="5">
    <source>
        <dbReference type="ARBA" id="ARBA00023242"/>
    </source>
</evidence>
<dbReference type="CDD" id="cd00018">
    <property type="entry name" value="AP2"/>
    <property type="match status" value="1"/>
</dbReference>
<name>A0A8T0IEH5_CERPU</name>
<evidence type="ECO:0000256" key="3">
    <source>
        <dbReference type="ARBA" id="ARBA00023125"/>
    </source>
</evidence>
<protein>
    <recommendedName>
        <fullName evidence="6">AP2/ERF domain-containing protein</fullName>
    </recommendedName>
</protein>
<dbReference type="InterPro" id="IPR050913">
    <property type="entry name" value="AP2/ERF_ERF"/>
</dbReference>
<dbReference type="PROSITE" id="PS51032">
    <property type="entry name" value="AP2_ERF"/>
    <property type="match status" value="1"/>
</dbReference>
<evidence type="ECO:0000256" key="4">
    <source>
        <dbReference type="ARBA" id="ARBA00023163"/>
    </source>
</evidence>
<dbReference type="InterPro" id="IPR036955">
    <property type="entry name" value="AP2/ERF_dom_sf"/>
</dbReference>
<organism evidence="7 8">
    <name type="scientific">Ceratodon purpureus</name>
    <name type="common">Fire moss</name>
    <name type="synonym">Dicranum purpureum</name>
    <dbReference type="NCBI Taxonomy" id="3225"/>
    <lineage>
        <taxon>Eukaryota</taxon>
        <taxon>Viridiplantae</taxon>
        <taxon>Streptophyta</taxon>
        <taxon>Embryophyta</taxon>
        <taxon>Bryophyta</taxon>
        <taxon>Bryophytina</taxon>
        <taxon>Bryopsida</taxon>
        <taxon>Dicranidae</taxon>
        <taxon>Pseudoditrichales</taxon>
        <taxon>Ditrichaceae</taxon>
        <taxon>Ceratodon</taxon>
    </lineage>
</organism>
<dbReference type="PANTHER" id="PTHR31194">
    <property type="entry name" value="SHN SHINE , DNA BINDING / TRANSCRIPTION FACTOR"/>
    <property type="match status" value="1"/>
</dbReference>
<keyword evidence="8" id="KW-1185">Reference proteome</keyword>
<comment type="subcellular location">
    <subcellularLocation>
        <location evidence="1">Nucleus</location>
    </subcellularLocation>
</comment>
<keyword evidence="3" id="KW-0238">DNA-binding</keyword>
<dbReference type="GO" id="GO:0003700">
    <property type="term" value="F:DNA-binding transcription factor activity"/>
    <property type="evidence" value="ECO:0007669"/>
    <property type="project" value="InterPro"/>
</dbReference>
<feature type="domain" description="AP2/ERF" evidence="6">
    <location>
        <begin position="325"/>
        <end position="382"/>
    </location>
</feature>
<gene>
    <name evidence="7" type="ORF">KC19_4G239200</name>
</gene>
<reference evidence="7" key="1">
    <citation type="submission" date="2020-06" db="EMBL/GenBank/DDBJ databases">
        <title>WGS assembly of Ceratodon purpureus strain R40.</title>
        <authorList>
            <person name="Carey S.B."/>
            <person name="Jenkins J."/>
            <person name="Shu S."/>
            <person name="Lovell J.T."/>
            <person name="Sreedasyam A."/>
            <person name="Maumus F."/>
            <person name="Tiley G.P."/>
            <person name="Fernandez-Pozo N."/>
            <person name="Barry K."/>
            <person name="Chen C."/>
            <person name="Wang M."/>
            <person name="Lipzen A."/>
            <person name="Daum C."/>
            <person name="Saski C.A."/>
            <person name="Payton A.C."/>
            <person name="Mcbreen J.C."/>
            <person name="Conrad R.E."/>
            <person name="Kollar L.M."/>
            <person name="Olsson S."/>
            <person name="Huttunen S."/>
            <person name="Landis J.B."/>
            <person name="Wickett N.J."/>
            <person name="Johnson M.G."/>
            <person name="Rensing S.A."/>
            <person name="Grimwood J."/>
            <person name="Schmutz J."/>
            <person name="Mcdaniel S.F."/>
        </authorList>
    </citation>
    <scope>NUCLEOTIDE SEQUENCE</scope>
    <source>
        <strain evidence="7">R40</strain>
    </source>
</reference>
<evidence type="ECO:0000313" key="8">
    <source>
        <dbReference type="Proteomes" id="UP000822688"/>
    </source>
</evidence>
<sequence length="490" mass="54236">MELSNPFSYKDSDNQVDVVGLGTSLMAMLDAVLCDTQLLVKRKWHDASTSEIYGSLKREKLHSSAEPTCLDGRGWPNTCLRCLGPALHHLCDVCDLSPIVESSAGNSIVSSVEKVTVHYNGRLSADDQFYWENHYELDPSFFLAEYGDSAAENSRDDRLPSLARLVEAVDYDDSPKSSCVDVQDLDGIAAVVGQSTLYGNPQSFEAAAHRNFVSVHDRSTSPGSFLDSYREMHHQNLQINHQDSQLENLSMLSLSGTVQCSHPRVYVSTINSFSLPTPDNILTIVPRVEKSSRSRTQRVPNQVTKGNAAIRLDKAVGTALPGGRSYRGVRKRPWGRWSAEIRDRIGRCRHWLGTFDTAEDAARAYDSAARALRGAKAKTNFTCPLNNELRGAEVSNLSPKSATSRFKNTMRNISSSTTQRRSDIINYSATGKSTRGSKLTKFPAVRVSDEVRTLQFMTHPPKKGVPLQSTMTLLQNRTDSSVKLDLQLGF</sequence>
<evidence type="ECO:0000313" key="7">
    <source>
        <dbReference type="EMBL" id="KAG0581281.1"/>
    </source>
</evidence>
<proteinExistence type="predicted"/>